<reference evidence="1" key="1">
    <citation type="journal article" date="2020" name="Stud. Mycol.">
        <title>101 Dothideomycetes genomes: a test case for predicting lifestyles and emergence of pathogens.</title>
        <authorList>
            <person name="Haridas S."/>
            <person name="Albert R."/>
            <person name="Binder M."/>
            <person name="Bloem J."/>
            <person name="Labutti K."/>
            <person name="Salamov A."/>
            <person name="Andreopoulos B."/>
            <person name="Baker S."/>
            <person name="Barry K."/>
            <person name="Bills G."/>
            <person name="Bluhm B."/>
            <person name="Cannon C."/>
            <person name="Castanera R."/>
            <person name="Culley D."/>
            <person name="Daum C."/>
            <person name="Ezra D."/>
            <person name="Gonzalez J."/>
            <person name="Henrissat B."/>
            <person name="Kuo A."/>
            <person name="Liang C."/>
            <person name="Lipzen A."/>
            <person name="Lutzoni F."/>
            <person name="Magnuson J."/>
            <person name="Mondo S."/>
            <person name="Nolan M."/>
            <person name="Ohm R."/>
            <person name="Pangilinan J."/>
            <person name="Park H.-J."/>
            <person name="Ramirez L."/>
            <person name="Alfaro M."/>
            <person name="Sun H."/>
            <person name="Tritt A."/>
            <person name="Yoshinaga Y."/>
            <person name="Zwiers L.-H."/>
            <person name="Turgeon B."/>
            <person name="Goodwin S."/>
            <person name="Spatafora J."/>
            <person name="Crous P."/>
            <person name="Grigoriev I."/>
        </authorList>
    </citation>
    <scope>NUCLEOTIDE SEQUENCE</scope>
    <source>
        <strain evidence="1">SCOH1-5</strain>
    </source>
</reference>
<gene>
    <name evidence="1" type="ORF">CERZMDRAFT_90314</name>
</gene>
<protein>
    <submittedName>
        <fullName evidence="1">Uncharacterized protein</fullName>
    </submittedName>
</protein>
<accession>A0A6A6FLR0</accession>
<evidence type="ECO:0000313" key="1">
    <source>
        <dbReference type="EMBL" id="KAF2214323.1"/>
    </source>
</evidence>
<sequence>MAGLPTSFQQWETPQDYSYDMMPEPMPGYFDPSMSAFHNHRFSAPDMTGMHLQQEMDIEFGNFVSVQT</sequence>
<organism evidence="1 2">
    <name type="scientific">Cercospora zeae-maydis SCOH1-5</name>
    <dbReference type="NCBI Taxonomy" id="717836"/>
    <lineage>
        <taxon>Eukaryota</taxon>
        <taxon>Fungi</taxon>
        <taxon>Dikarya</taxon>
        <taxon>Ascomycota</taxon>
        <taxon>Pezizomycotina</taxon>
        <taxon>Dothideomycetes</taxon>
        <taxon>Dothideomycetidae</taxon>
        <taxon>Mycosphaerellales</taxon>
        <taxon>Mycosphaerellaceae</taxon>
        <taxon>Cercospora</taxon>
    </lineage>
</organism>
<proteinExistence type="predicted"/>
<dbReference type="Proteomes" id="UP000799539">
    <property type="component" value="Unassembled WGS sequence"/>
</dbReference>
<evidence type="ECO:0000313" key="2">
    <source>
        <dbReference type="Proteomes" id="UP000799539"/>
    </source>
</evidence>
<dbReference type="AlphaFoldDB" id="A0A6A6FLR0"/>
<keyword evidence="2" id="KW-1185">Reference proteome</keyword>
<dbReference type="EMBL" id="ML992668">
    <property type="protein sequence ID" value="KAF2214323.1"/>
    <property type="molecule type" value="Genomic_DNA"/>
</dbReference>
<name>A0A6A6FLR0_9PEZI</name>